<organism evidence="1 2">
    <name type="scientific">Monilinia fructicola</name>
    <name type="common">Brown rot fungus</name>
    <name type="synonym">Ciboria fructicola</name>
    <dbReference type="NCBI Taxonomy" id="38448"/>
    <lineage>
        <taxon>Eukaryota</taxon>
        <taxon>Fungi</taxon>
        <taxon>Dikarya</taxon>
        <taxon>Ascomycota</taxon>
        <taxon>Pezizomycotina</taxon>
        <taxon>Leotiomycetes</taxon>
        <taxon>Helotiales</taxon>
        <taxon>Sclerotiniaceae</taxon>
        <taxon>Monilinia</taxon>
    </lineage>
</organism>
<dbReference type="Proteomes" id="UP000322873">
    <property type="component" value="Unassembled WGS sequence"/>
</dbReference>
<proteinExistence type="predicted"/>
<comment type="caution">
    <text evidence="1">The sequence shown here is derived from an EMBL/GenBank/DDBJ whole genome shotgun (WGS) entry which is preliminary data.</text>
</comment>
<protein>
    <submittedName>
        <fullName evidence="1">Uncharacterized protein</fullName>
    </submittedName>
</protein>
<keyword evidence="2" id="KW-1185">Reference proteome</keyword>
<evidence type="ECO:0000313" key="1">
    <source>
        <dbReference type="EMBL" id="KAA8574222.1"/>
    </source>
</evidence>
<dbReference type="AlphaFoldDB" id="A0A5M9K2K2"/>
<gene>
    <name evidence="1" type="ORF">EYC84_005728</name>
</gene>
<sequence>MNTSTHWHRTKVSTLVDRLLHLKHSCRFAVSCSPTPTITTSRRISKRYQTNSIHNKTALNNRKDESRVIRLPLQAPPYR</sequence>
<name>A0A5M9K2K2_MONFR</name>
<evidence type="ECO:0000313" key="2">
    <source>
        <dbReference type="Proteomes" id="UP000322873"/>
    </source>
</evidence>
<reference evidence="1 2" key="1">
    <citation type="submission" date="2019-06" db="EMBL/GenBank/DDBJ databases">
        <title>Genome Sequence of the Brown Rot Fungal Pathogen Monilinia fructicola.</title>
        <authorList>
            <person name="De Miccolis Angelini R.M."/>
            <person name="Landi L."/>
            <person name="Abate D."/>
            <person name="Pollastro S."/>
            <person name="Romanazzi G."/>
            <person name="Faretra F."/>
        </authorList>
    </citation>
    <scope>NUCLEOTIDE SEQUENCE [LARGE SCALE GENOMIC DNA]</scope>
    <source>
        <strain evidence="1 2">Mfrc123</strain>
    </source>
</reference>
<accession>A0A5M9K2K2</accession>
<dbReference type="EMBL" id="VICG01000003">
    <property type="protein sequence ID" value="KAA8574222.1"/>
    <property type="molecule type" value="Genomic_DNA"/>
</dbReference>